<evidence type="ECO:0000259" key="2">
    <source>
        <dbReference type="Pfam" id="PF13460"/>
    </source>
</evidence>
<dbReference type="PANTHER" id="PTHR43162">
    <property type="match status" value="1"/>
</dbReference>
<feature type="transmembrane region" description="Helical" evidence="1">
    <location>
        <begin position="896"/>
        <end position="921"/>
    </location>
</feature>
<reference evidence="3" key="1">
    <citation type="submission" date="2021-03" db="EMBL/GenBank/DDBJ databases">
        <authorList>
            <person name="Alouane T."/>
            <person name="Langin T."/>
            <person name="Bonhomme L."/>
        </authorList>
    </citation>
    <scope>NUCLEOTIDE SEQUENCE</scope>
    <source>
        <strain evidence="3">MDC_Fg202</strain>
    </source>
</reference>
<keyword evidence="1" id="KW-1133">Transmembrane helix</keyword>
<accession>A0A9N8RAQ5</accession>
<dbReference type="PANTHER" id="PTHR43162:SF1">
    <property type="entry name" value="PRESTALK A DIFFERENTIATION PROTEIN A"/>
    <property type="match status" value="1"/>
</dbReference>
<comment type="caution">
    <text evidence="3">The sequence shown here is derived from an EMBL/GenBank/DDBJ whole genome shotgun (WGS) entry which is preliminary data.</text>
</comment>
<feature type="transmembrane region" description="Helical" evidence="1">
    <location>
        <begin position="363"/>
        <end position="386"/>
    </location>
</feature>
<dbReference type="InterPro" id="IPR016040">
    <property type="entry name" value="NAD(P)-bd_dom"/>
</dbReference>
<dbReference type="Proteomes" id="UP000746612">
    <property type="component" value="Unassembled WGS sequence"/>
</dbReference>
<dbReference type="Gene3D" id="3.40.50.720">
    <property type="entry name" value="NAD(P)-binding Rossmann-like Domain"/>
    <property type="match status" value="1"/>
</dbReference>
<dbReference type="Gene3D" id="3.90.25.10">
    <property type="entry name" value="UDP-galactose 4-epimerase, domain 1"/>
    <property type="match status" value="1"/>
</dbReference>
<keyword evidence="1" id="KW-0812">Transmembrane</keyword>
<dbReference type="InterPro" id="IPR036291">
    <property type="entry name" value="NAD(P)-bd_dom_sf"/>
</dbReference>
<name>A0A9N8RAQ5_GIBZA</name>
<feature type="transmembrane region" description="Helical" evidence="1">
    <location>
        <begin position="398"/>
        <end position="421"/>
    </location>
</feature>
<dbReference type="Pfam" id="PF13460">
    <property type="entry name" value="NAD_binding_10"/>
    <property type="match status" value="1"/>
</dbReference>
<feature type="domain" description="NAD(P)-binding" evidence="2">
    <location>
        <begin position="8"/>
        <end position="155"/>
    </location>
</feature>
<organism evidence="3 4">
    <name type="scientific">Gibberella zeae</name>
    <name type="common">Wheat head blight fungus</name>
    <name type="synonym">Fusarium graminearum</name>
    <dbReference type="NCBI Taxonomy" id="5518"/>
    <lineage>
        <taxon>Eukaryota</taxon>
        <taxon>Fungi</taxon>
        <taxon>Dikarya</taxon>
        <taxon>Ascomycota</taxon>
        <taxon>Pezizomycotina</taxon>
        <taxon>Sordariomycetes</taxon>
        <taxon>Hypocreomycetidae</taxon>
        <taxon>Hypocreales</taxon>
        <taxon>Nectriaceae</taxon>
        <taxon>Fusarium</taxon>
    </lineage>
</organism>
<protein>
    <recommendedName>
        <fullName evidence="2">NAD(P)-binding domain-containing protein</fullName>
    </recommendedName>
</protein>
<evidence type="ECO:0000313" key="4">
    <source>
        <dbReference type="Proteomes" id="UP000746612"/>
    </source>
</evidence>
<proteinExistence type="predicted"/>
<feature type="transmembrane region" description="Helical" evidence="1">
    <location>
        <begin position="455"/>
        <end position="473"/>
    </location>
</feature>
<keyword evidence="1" id="KW-0472">Membrane</keyword>
<dbReference type="InterPro" id="IPR051604">
    <property type="entry name" value="Ergot_Alk_Oxidoreductase"/>
</dbReference>
<evidence type="ECO:0000313" key="3">
    <source>
        <dbReference type="EMBL" id="CAG1970072.1"/>
    </source>
</evidence>
<dbReference type="EMBL" id="CAJPIJ010000079">
    <property type="protein sequence ID" value="CAG1970072.1"/>
    <property type="molecule type" value="Genomic_DNA"/>
</dbReference>
<dbReference type="AlphaFoldDB" id="A0A9N8RAQ5"/>
<sequence>MPKYVLTGADGNLGRIAASFALEIARPDDELVFTSYKQEAIPEDLRKSWTDKGAKVVTATYDDIESLKAAFQSAEAVSLISTWLFGEGRRRQAQTVVDAAKACGVKRVCYTSFVGAGIEAENEEGIPFLPRDHHFIEKIIYASGLEWNIQRNYLYADNIPTLFAQSWKFCGDRWLVNTHGQAGAYVAREDCGNVLAALLLGRGEPNTVYEISGPEAVTNEEVFKWMCEQTGYKGEIVDMPDEELKIWWLDHGLPTDFFGDFSKLPMKLCIGDLLCCGEMVAKGFMAKTTDSVEKLTGRKPKLYKEALLQYKAIKMRNMSILGAGKTSSHSLLVQTHDVRSDTFTEEASSWPNRPKTLDHGWKVVWLFPLVLIWVPFIVLASFIHGLDDKPISPHGDAVLEAIGLASTLWPIALAAILGALVRTVALFRAEQGTELGTLAILLGSQTLINTIKTAFVLRMLSVWTLVLFVLWTFSPLGGQAVLRTVRTKSHISSQEHKVSYIPAADIGPPLNYGLWESASNRGHQLGRIIPMFGAALSAPNALAQASNGSSERFNAVIQQLGGVEVASKDAKVDLWGNVRVPEITQLPGYNNSDPYNWVKVPPGQLATYESLIGIPIRGIPSNFAGNFTLQISASHMSLECSPWFNTSEWLSRIPNGLRSHETMNVSIVEEPVTELDSGTSHTYMDIPNGISENNTSFNFSSEDRYSMGPVERGTLVFGTRNNSTICDMSNVYVDVDIKCDRPRAFETMVCQALGVRHSRGYGVSVPNTNMTADRGTAPGAFISALPWLAHSFHFGDKSPFENYLADPALGMGDDSIGGYAVTTEFTRLSLKVFAQRLALVINTAMRVSYFAPAVLSFGKVNMTELENSMPGVYVTQYTNTTGDFITSEERYQVQKAWMAIYIVSLILMGISLLATVSLSLVTRAPDFLTSISALTRDSVHINVPAGGSTYCGDERATLLKNRRLKIRDVQPDKDIGYVALADDNGHENRGFKAAKKRLYA</sequence>
<gene>
    <name evidence="3" type="ORF">MDCFG202_LOCUS81798</name>
</gene>
<evidence type="ECO:0000256" key="1">
    <source>
        <dbReference type="SAM" id="Phobius"/>
    </source>
</evidence>
<dbReference type="SUPFAM" id="SSF51735">
    <property type="entry name" value="NAD(P)-binding Rossmann-fold domains"/>
    <property type="match status" value="1"/>
</dbReference>